<dbReference type="InParanoid" id="A0A1S3JVD4"/>
<evidence type="ECO:0000313" key="2">
    <source>
        <dbReference type="RefSeq" id="XP_013414021.1"/>
    </source>
</evidence>
<dbReference type="KEGG" id="lak:106176256"/>
<dbReference type="PANTHER" id="PTHR23227:SF84">
    <property type="entry name" value="ENDONUCLEASE_EXONUCLEASE_PHOSPHATASE DOMAIN-CONTAINING PROTEIN"/>
    <property type="match status" value="1"/>
</dbReference>
<evidence type="ECO:0000313" key="1">
    <source>
        <dbReference type="Proteomes" id="UP000085678"/>
    </source>
</evidence>
<dbReference type="PANTHER" id="PTHR23227">
    <property type="entry name" value="BUCENTAUR RELATED"/>
    <property type="match status" value="1"/>
</dbReference>
<name>A0A1S3JVD4_LINAN</name>
<protein>
    <submittedName>
        <fullName evidence="2">Craniofacial development protein 2-like</fullName>
    </submittedName>
</protein>
<accession>A0A1S3JVD4</accession>
<dbReference type="Gene3D" id="3.60.10.10">
    <property type="entry name" value="Endonuclease/exonuclease/phosphatase"/>
    <property type="match status" value="1"/>
</dbReference>
<dbReference type="OrthoDB" id="10055461at2759"/>
<reference evidence="2" key="1">
    <citation type="submission" date="2025-08" db="UniProtKB">
        <authorList>
            <consortium name="RefSeq"/>
        </authorList>
    </citation>
    <scope>IDENTIFICATION</scope>
    <source>
        <tissue evidence="2">Gonads</tissue>
    </source>
</reference>
<dbReference type="SUPFAM" id="SSF56219">
    <property type="entry name" value="DNase I-like"/>
    <property type="match status" value="1"/>
</dbReference>
<organism evidence="1 2">
    <name type="scientific">Lingula anatina</name>
    <name type="common">Brachiopod</name>
    <name type="synonym">Lingula unguis</name>
    <dbReference type="NCBI Taxonomy" id="7574"/>
    <lineage>
        <taxon>Eukaryota</taxon>
        <taxon>Metazoa</taxon>
        <taxon>Spiralia</taxon>
        <taxon>Lophotrochozoa</taxon>
        <taxon>Brachiopoda</taxon>
        <taxon>Linguliformea</taxon>
        <taxon>Lingulata</taxon>
        <taxon>Lingulida</taxon>
        <taxon>Linguloidea</taxon>
        <taxon>Lingulidae</taxon>
        <taxon>Lingula</taxon>
    </lineage>
</organism>
<dbReference type="InterPro" id="IPR027124">
    <property type="entry name" value="Swc5/CFDP1/2"/>
</dbReference>
<dbReference type="GeneID" id="106176256"/>
<dbReference type="InterPro" id="IPR036691">
    <property type="entry name" value="Endo/exonu/phosph_ase_sf"/>
</dbReference>
<dbReference type="RefSeq" id="XP_013414021.1">
    <property type="nucleotide sequence ID" value="XM_013558567.1"/>
</dbReference>
<dbReference type="STRING" id="7574.A0A1S3JVD4"/>
<dbReference type="AlphaFoldDB" id="A0A1S3JVD4"/>
<dbReference type="Proteomes" id="UP000085678">
    <property type="component" value="Unplaced"/>
</dbReference>
<proteinExistence type="predicted"/>
<keyword evidence="1" id="KW-1185">Reference proteome</keyword>
<sequence length="112" mass="12473">MTLRLPFCTGKKFLTIVSAYAPTMTNPDEIKEKFYVDIDATINSVSNTDKLFILGDLNARVGSDLTTWEGVVGKHGIGNCNTNRLMLLQTCAEHNFLITNTIFSLLTRNRTS</sequence>
<gene>
    <name evidence="2" type="primary">LOC106176256</name>
</gene>